<keyword evidence="2" id="KW-1185">Reference proteome</keyword>
<accession>A0A3E1NHM5</accession>
<organism evidence="1 2">
    <name type="scientific">Deminuibacter soli</name>
    <dbReference type="NCBI Taxonomy" id="2291815"/>
    <lineage>
        <taxon>Bacteria</taxon>
        <taxon>Pseudomonadati</taxon>
        <taxon>Bacteroidota</taxon>
        <taxon>Chitinophagia</taxon>
        <taxon>Chitinophagales</taxon>
        <taxon>Chitinophagaceae</taxon>
        <taxon>Deminuibacter</taxon>
    </lineage>
</organism>
<comment type="caution">
    <text evidence="1">The sequence shown here is derived from an EMBL/GenBank/DDBJ whole genome shotgun (WGS) entry which is preliminary data.</text>
</comment>
<sequence>MLTAICCAHAQDANYWNSSYCAGGFTTPGAVIAYNKDSGMLFYNPALLAWSHKSTATINATLYQFESINLKNGVGTGYSLHSKGASVIPQMISGVVSFKHAGFAYALLREPSMSFQATQRKDVQQNVLNDSYSPGTEYYIGQVALQNSTVNTTALMAAGFEITPSLSAGFSLAAQLRKQTYDLDITSRALVNAPDSIYPPISSSEESYLLSYLNVGLQLKGGLAYNNGRHHLGLTVGLPQVQIGGRGTLLSDFEVNNIRDELDINFNLLANTRQTSLHNKYKTPLSIGLGYAFDYSSSGQIYLAAEYFARVKEYNVVTPRNDTYIRPDTGGFDETTSALLKFKDIHRAVFNLAAGISFNFTPAVQGYCSFRTDFTYADDKHFKDENGMVANLSNWSQYHLQLGANFRKRKFNLRPGLLFTYGSTHNFMQPINFDNPNEQNFLQGDPHTVKATRFATGLMLSYVHNL</sequence>
<dbReference type="Proteomes" id="UP000261284">
    <property type="component" value="Unassembled WGS sequence"/>
</dbReference>
<dbReference type="Gene3D" id="2.40.160.60">
    <property type="entry name" value="Outer membrane protein transport protein (OMPP1/FadL/TodX)"/>
    <property type="match status" value="1"/>
</dbReference>
<name>A0A3E1NHM5_9BACT</name>
<evidence type="ECO:0000313" key="1">
    <source>
        <dbReference type="EMBL" id="RFM27450.1"/>
    </source>
</evidence>
<gene>
    <name evidence="1" type="ORF">DXN05_15650</name>
</gene>
<dbReference type="EMBL" id="QTJU01000005">
    <property type="protein sequence ID" value="RFM27450.1"/>
    <property type="molecule type" value="Genomic_DNA"/>
</dbReference>
<protein>
    <submittedName>
        <fullName evidence="1">Uncharacterized protein</fullName>
    </submittedName>
</protein>
<evidence type="ECO:0000313" key="2">
    <source>
        <dbReference type="Proteomes" id="UP000261284"/>
    </source>
</evidence>
<proteinExistence type="predicted"/>
<dbReference type="AlphaFoldDB" id="A0A3E1NHM5"/>
<reference evidence="1 2" key="1">
    <citation type="submission" date="2018-08" db="EMBL/GenBank/DDBJ databases">
        <title>Chitinophagaceae sp. K23C18032701, a novel bacterium isolated from forest soil.</title>
        <authorList>
            <person name="Wang C."/>
        </authorList>
    </citation>
    <scope>NUCLEOTIDE SEQUENCE [LARGE SCALE GENOMIC DNA]</scope>
    <source>
        <strain evidence="1 2">K23C18032701</strain>
    </source>
</reference>